<keyword evidence="5 11" id="KW-1133">Transmembrane helix</keyword>
<feature type="active site" evidence="8">
    <location>
        <position position="136"/>
    </location>
</feature>
<accession>A0A6J1CI91</accession>
<dbReference type="KEGG" id="mcha:111011183"/>
<dbReference type="AlphaFoldDB" id="A0A6J1CI91"/>
<keyword evidence="4 11" id="KW-0812">Transmembrane</keyword>
<organism evidence="12 13">
    <name type="scientific">Momordica charantia</name>
    <name type="common">Bitter gourd</name>
    <name type="synonym">Balsam pear</name>
    <dbReference type="NCBI Taxonomy" id="3673"/>
    <lineage>
        <taxon>Eukaryota</taxon>
        <taxon>Viridiplantae</taxon>
        <taxon>Streptophyta</taxon>
        <taxon>Embryophyta</taxon>
        <taxon>Tracheophyta</taxon>
        <taxon>Spermatophyta</taxon>
        <taxon>Magnoliopsida</taxon>
        <taxon>eudicotyledons</taxon>
        <taxon>Gunneridae</taxon>
        <taxon>Pentapetalae</taxon>
        <taxon>rosids</taxon>
        <taxon>fabids</taxon>
        <taxon>Cucurbitales</taxon>
        <taxon>Cucurbitaceae</taxon>
        <taxon>Momordiceae</taxon>
        <taxon>Momordica</taxon>
    </lineage>
</organism>
<feature type="binding site" evidence="9">
    <location>
        <position position="107"/>
    </location>
    <ligand>
        <name>UDP-alpha-D-glucose</name>
        <dbReference type="ChEBI" id="CHEBI:58885"/>
    </ligand>
</feature>
<feature type="binding site" evidence="10">
    <location>
        <position position="269"/>
    </location>
    <ligand>
        <name>Mn(2+)</name>
        <dbReference type="ChEBI" id="CHEBI:29035"/>
    </ligand>
</feature>
<reference evidence="13" key="1">
    <citation type="submission" date="2025-08" db="UniProtKB">
        <authorList>
            <consortium name="RefSeq"/>
        </authorList>
    </citation>
    <scope>IDENTIFICATION</scope>
    <source>
        <strain evidence="13">OHB3-1</strain>
    </source>
</reference>
<evidence type="ECO:0000256" key="6">
    <source>
        <dbReference type="ARBA" id="ARBA00023136"/>
    </source>
</evidence>
<evidence type="ECO:0000313" key="12">
    <source>
        <dbReference type="Proteomes" id="UP000504603"/>
    </source>
</evidence>
<feature type="transmembrane region" description="Helical" evidence="11">
    <location>
        <begin position="688"/>
        <end position="706"/>
    </location>
</feature>
<gene>
    <name evidence="13" type="primary">LOC111011183</name>
</gene>
<comment type="subcellular location">
    <subcellularLocation>
        <location evidence="1">Endomembrane system</location>
        <topology evidence="1">Multi-pass membrane protein</topology>
    </subcellularLocation>
</comment>
<evidence type="ECO:0000256" key="10">
    <source>
        <dbReference type="PIRSR" id="PIRSR605150-3"/>
    </source>
</evidence>
<feature type="transmembrane region" description="Helical" evidence="11">
    <location>
        <begin position="47"/>
        <end position="69"/>
    </location>
</feature>
<keyword evidence="3" id="KW-0808">Transferase</keyword>
<dbReference type="GO" id="GO:0016020">
    <property type="term" value="C:membrane"/>
    <property type="evidence" value="ECO:0007669"/>
    <property type="project" value="InterPro"/>
</dbReference>
<dbReference type="OrthoDB" id="72851at2759"/>
<feature type="binding site" evidence="9">
    <location>
        <position position="136"/>
    </location>
    <ligand>
        <name>UDP-alpha-D-glucose</name>
        <dbReference type="ChEBI" id="CHEBI:58885"/>
    </ligand>
</feature>
<evidence type="ECO:0000256" key="11">
    <source>
        <dbReference type="SAM" id="Phobius"/>
    </source>
</evidence>
<keyword evidence="6 11" id="KW-0472">Membrane</keyword>
<keyword evidence="12" id="KW-1185">Reference proteome</keyword>
<feature type="transmembrane region" description="Helical" evidence="11">
    <location>
        <begin position="21"/>
        <end position="41"/>
    </location>
</feature>
<sequence>MANPNPRPLYRKFAVSRILQRALDVTILFLLISLLAYRLLFLRSHGFSWLYAIAFLCECYFTFATSLAVNLTWSPVDYKTYPDRLLKRIEELPPVDLFVTTADPVLEPPIITVNTVLSLLAVDYPADKLACYVSDDGCSPLTFYSLSEALKFAKIWVPFCKKYKVGVRAPFRYFSGDLASDGSSTEFQCEWRRMKDEYEQLRQRIDEAAKNFAFRDIAAELADIDNTKPNNHAPIIKVIWENKEGLWDGLPHLIYVSREKKPQLPHHYKAGAMNVLTRVSGLMTNAPYMLNVDCDMFVNNPSVLLHGMCLFLDPMMDKECAFVQFPQCFYNGPKDDPFGNQWIVIMELIFRGMAGVQGPGYMGTGCIHRRKVLYGQSQNEANVIEKRYDDELYKTFGNSKDFVTSATRTLRSVTDNSNCLSNSIKSSSEVATADYEHNSCWGSKVGWQYGSVVEDVLTGMEIHKRGWKSAYITPTPPAFLGCAPSGGPVPLTHQKRAMTGLLEIFLSRRCPIFTALSDKLQFRQRLFYLWMFLMGLRSIPEICYATLPAFCLIANTHFLPKVQEPVIWIPLLLFVLVNLQQLLEYLETGQSIRAWWNNQRMERIKTMCSSLLGMVAVIMKILGLSETVFEVTKKESSSTNGAQGTDGDLGRLTFDESPFFVPGTTILMIQLAALSIGLLGRQSIVQEFGVGEVICSVWLILSFWPFLKGLFSKGRYGLPWPTLCKSSALAFLFVVYCVK</sequence>
<feature type="transmembrane region" description="Helical" evidence="11">
    <location>
        <begin position="659"/>
        <end position="679"/>
    </location>
</feature>
<evidence type="ECO:0000256" key="5">
    <source>
        <dbReference type="ARBA" id="ARBA00022989"/>
    </source>
</evidence>
<feature type="binding site" evidence="10">
    <location>
        <position position="293"/>
    </location>
    <ligand>
        <name>Mn(2+)</name>
        <dbReference type="ChEBI" id="CHEBI:29035"/>
    </ligand>
</feature>
<dbReference type="PANTHER" id="PTHR13301">
    <property type="entry name" value="X-BOX TRANSCRIPTION FACTOR-RELATED"/>
    <property type="match status" value="1"/>
</dbReference>
<dbReference type="GO" id="GO:0012505">
    <property type="term" value="C:endomembrane system"/>
    <property type="evidence" value="ECO:0007669"/>
    <property type="project" value="UniProtKB-SubCell"/>
</dbReference>
<dbReference type="Proteomes" id="UP000504603">
    <property type="component" value="Unplaced"/>
</dbReference>
<keyword evidence="7" id="KW-0961">Cell wall biogenesis/degradation</keyword>
<dbReference type="RefSeq" id="XP_022140548.1">
    <property type="nucleotide sequence ID" value="XM_022284856.1"/>
</dbReference>
<evidence type="ECO:0000256" key="1">
    <source>
        <dbReference type="ARBA" id="ARBA00004127"/>
    </source>
</evidence>
<dbReference type="GeneID" id="111011183"/>
<feature type="transmembrane region" description="Helical" evidence="11">
    <location>
        <begin position="567"/>
        <end position="586"/>
    </location>
</feature>
<evidence type="ECO:0000256" key="3">
    <source>
        <dbReference type="ARBA" id="ARBA00022679"/>
    </source>
</evidence>
<dbReference type="Pfam" id="PF03552">
    <property type="entry name" value="Cellulose_synt"/>
    <property type="match status" value="2"/>
</dbReference>
<feature type="transmembrane region" description="Helical" evidence="11">
    <location>
        <begin position="607"/>
        <end position="625"/>
    </location>
</feature>
<dbReference type="GO" id="GO:0016760">
    <property type="term" value="F:cellulose synthase (UDP-forming) activity"/>
    <property type="evidence" value="ECO:0007669"/>
    <property type="project" value="InterPro"/>
</dbReference>
<evidence type="ECO:0000256" key="4">
    <source>
        <dbReference type="ARBA" id="ARBA00022692"/>
    </source>
</evidence>
<dbReference type="InterPro" id="IPR005150">
    <property type="entry name" value="Cellulose_synth"/>
</dbReference>
<protein>
    <submittedName>
        <fullName evidence="13">Cellulose synthase-like protein H1</fullName>
    </submittedName>
</protein>
<evidence type="ECO:0000256" key="9">
    <source>
        <dbReference type="PIRSR" id="PIRSR605150-2"/>
    </source>
</evidence>
<dbReference type="SUPFAM" id="SSF53448">
    <property type="entry name" value="Nucleotide-diphospho-sugar transferases"/>
    <property type="match status" value="1"/>
</dbReference>
<evidence type="ECO:0000256" key="8">
    <source>
        <dbReference type="PIRSR" id="PIRSR605150-1"/>
    </source>
</evidence>
<proteinExistence type="predicted"/>
<dbReference type="InterPro" id="IPR029044">
    <property type="entry name" value="Nucleotide-diphossugar_trans"/>
</dbReference>
<dbReference type="GO" id="GO:0030244">
    <property type="term" value="P:cellulose biosynthetic process"/>
    <property type="evidence" value="ECO:0007669"/>
    <property type="project" value="InterPro"/>
</dbReference>
<evidence type="ECO:0000256" key="2">
    <source>
        <dbReference type="ARBA" id="ARBA00022676"/>
    </source>
</evidence>
<name>A0A6J1CI91_MOMCH</name>
<feature type="active site" evidence="8">
    <location>
        <position position="455"/>
    </location>
</feature>
<evidence type="ECO:0000313" key="13">
    <source>
        <dbReference type="RefSeq" id="XP_022140548.1"/>
    </source>
</evidence>
<feature type="transmembrane region" description="Helical" evidence="11">
    <location>
        <begin position="718"/>
        <end position="738"/>
    </location>
</feature>
<dbReference type="GO" id="GO:0071555">
    <property type="term" value="P:cell wall organization"/>
    <property type="evidence" value="ECO:0007669"/>
    <property type="project" value="UniProtKB-KW"/>
</dbReference>
<dbReference type="Gene3D" id="3.90.550.10">
    <property type="entry name" value="Spore Coat Polysaccharide Biosynthesis Protein SpsA, Chain A"/>
    <property type="match status" value="1"/>
</dbReference>
<evidence type="ECO:0000256" key="7">
    <source>
        <dbReference type="ARBA" id="ARBA00023316"/>
    </source>
</evidence>
<keyword evidence="2" id="KW-0328">Glycosyltransferase</keyword>